<feature type="transmembrane region" description="Helical" evidence="1">
    <location>
        <begin position="6"/>
        <end position="29"/>
    </location>
</feature>
<dbReference type="STRING" id="1424294.Gferi_01305"/>
<dbReference type="AlphaFoldDB" id="A0A1D8GBR0"/>
<protein>
    <submittedName>
        <fullName evidence="2">Uncharacterized protein</fullName>
    </submittedName>
</protein>
<keyword evidence="1" id="KW-1133">Transmembrane helix</keyword>
<organism evidence="2 3">
    <name type="scientific">Geosporobacter ferrireducens</name>
    <dbReference type="NCBI Taxonomy" id="1424294"/>
    <lineage>
        <taxon>Bacteria</taxon>
        <taxon>Bacillati</taxon>
        <taxon>Bacillota</taxon>
        <taxon>Clostridia</taxon>
        <taxon>Peptostreptococcales</taxon>
        <taxon>Thermotaleaceae</taxon>
        <taxon>Geosporobacter</taxon>
    </lineage>
</organism>
<sequence length="72" mass="8001">MVTTENLIWFILIFGLIIAVATFIIAPILNKAGEANDEIDVIEFNTGSVSNHYNRSVDEFMEAVLDDDLRAA</sequence>
<dbReference type="RefSeq" id="WP_069973900.1">
    <property type="nucleotide sequence ID" value="NZ_CP017269.1"/>
</dbReference>
<keyword evidence="1" id="KW-0472">Membrane</keyword>
<name>A0A1D8GBR0_9FIRM</name>
<proteinExistence type="predicted"/>
<dbReference type="KEGG" id="gfe:Gferi_01305"/>
<accession>A0A1D8GBR0</accession>
<evidence type="ECO:0000313" key="2">
    <source>
        <dbReference type="EMBL" id="AOT68347.1"/>
    </source>
</evidence>
<keyword evidence="3" id="KW-1185">Reference proteome</keyword>
<dbReference type="EMBL" id="CP017269">
    <property type="protein sequence ID" value="AOT68347.1"/>
    <property type="molecule type" value="Genomic_DNA"/>
</dbReference>
<keyword evidence="1" id="KW-0812">Transmembrane</keyword>
<gene>
    <name evidence="2" type="ORF">Gferi_01305</name>
</gene>
<evidence type="ECO:0000256" key="1">
    <source>
        <dbReference type="SAM" id="Phobius"/>
    </source>
</evidence>
<reference evidence="2 3" key="1">
    <citation type="submission" date="2016-09" db="EMBL/GenBank/DDBJ databases">
        <title>Genomic analysis reveals versatility of anaerobic energy metabolism of Geosporobacter ferrireducens IRF9 of phylum Firmicutes.</title>
        <authorList>
            <person name="Kim S.-J."/>
        </authorList>
    </citation>
    <scope>NUCLEOTIDE SEQUENCE [LARGE SCALE GENOMIC DNA]</scope>
    <source>
        <strain evidence="2 3">IRF9</strain>
    </source>
</reference>
<evidence type="ECO:0000313" key="3">
    <source>
        <dbReference type="Proteomes" id="UP000095743"/>
    </source>
</evidence>
<dbReference type="Proteomes" id="UP000095743">
    <property type="component" value="Chromosome"/>
</dbReference>